<dbReference type="Proteomes" id="UP000192578">
    <property type="component" value="Unassembled WGS sequence"/>
</dbReference>
<gene>
    <name evidence="2" type="ORF">BV898_19803</name>
</gene>
<proteinExistence type="predicted"/>
<feature type="transmembrane region" description="Helical" evidence="1">
    <location>
        <begin position="53"/>
        <end position="75"/>
    </location>
</feature>
<evidence type="ECO:0000313" key="2">
    <source>
        <dbReference type="EMBL" id="OWA55418.1"/>
    </source>
</evidence>
<accession>A0A9X6NM88</accession>
<keyword evidence="1" id="KW-0812">Transmembrane</keyword>
<keyword evidence="1" id="KW-0472">Membrane</keyword>
<evidence type="ECO:0000313" key="3">
    <source>
        <dbReference type="Proteomes" id="UP000192578"/>
    </source>
</evidence>
<protein>
    <submittedName>
        <fullName evidence="2">Uncharacterized protein</fullName>
    </submittedName>
</protein>
<dbReference type="AlphaFoldDB" id="A0A9X6NM88"/>
<comment type="caution">
    <text evidence="2">The sequence shown here is derived from an EMBL/GenBank/DDBJ whole genome shotgun (WGS) entry which is preliminary data.</text>
</comment>
<sequence length="103" mass="11187">MRVPPGNISGEMTIQQDGLHHHAYAVIADPVNISLDVTAAEAYPNPLNAHPTLQYFFVTCLALQSVFGTIGNILVSPLRVGISLSDKFQLLSGLNDDSYFEND</sequence>
<keyword evidence="3" id="KW-1185">Reference proteome</keyword>
<name>A0A9X6NM88_HYPEX</name>
<evidence type="ECO:0000256" key="1">
    <source>
        <dbReference type="SAM" id="Phobius"/>
    </source>
</evidence>
<keyword evidence="1" id="KW-1133">Transmembrane helix</keyword>
<organism evidence="2 3">
    <name type="scientific">Hypsibius exemplaris</name>
    <name type="common">Freshwater tardigrade</name>
    <dbReference type="NCBI Taxonomy" id="2072580"/>
    <lineage>
        <taxon>Eukaryota</taxon>
        <taxon>Metazoa</taxon>
        <taxon>Ecdysozoa</taxon>
        <taxon>Tardigrada</taxon>
        <taxon>Eutardigrada</taxon>
        <taxon>Parachela</taxon>
        <taxon>Hypsibioidea</taxon>
        <taxon>Hypsibiidae</taxon>
        <taxon>Hypsibius</taxon>
    </lineage>
</organism>
<dbReference type="EMBL" id="MTYJ01000761">
    <property type="protein sequence ID" value="OWA55418.1"/>
    <property type="molecule type" value="Genomic_DNA"/>
</dbReference>
<reference evidence="3" key="1">
    <citation type="submission" date="2017-01" db="EMBL/GenBank/DDBJ databases">
        <title>Comparative genomics of anhydrobiosis in the tardigrade Hypsibius dujardini.</title>
        <authorList>
            <person name="Yoshida Y."/>
            <person name="Koutsovoulos G."/>
            <person name="Laetsch D."/>
            <person name="Stevens L."/>
            <person name="Kumar S."/>
            <person name="Horikawa D."/>
            <person name="Ishino K."/>
            <person name="Komine S."/>
            <person name="Tomita M."/>
            <person name="Blaxter M."/>
            <person name="Arakawa K."/>
        </authorList>
    </citation>
    <scope>NUCLEOTIDE SEQUENCE [LARGE SCALE GENOMIC DNA]</scope>
    <source>
        <strain evidence="3">Z151</strain>
    </source>
</reference>